<keyword evidence="3" id="KW-1185">Reference proteome</keyword>
<protein>
    <submittedName>
        <fullName evidence="2">Uncharacterized protein</fullName>
    </submittedName>
</protein>
<evidence type="ECO:0000313" key="3">
    <source>
        <dbReference type="Proteomes" id="UP000807159"/>
    </source>
</evidence>
<reference evidence="2" key="1">
    <citation type="journal article" date="2021" name="J. Hered.">
        <title>Genome Assembly of Salicaceae Populus deltoides (Eastern Cottonwood) I-69 Based on Nanopore Sequencing and Hi-C Technologies.</title>
        <authorList>
            <person name="Bai S."/>
            <person name="Wu H."/>
            <person name="Zhang J."/>
            <person name="Pan Z."/>
            <person name="Zhao W."/>
            <person name="Li Z."/>
            <person name="Tong C."/>
        </authorList>
    </citation>
    <scope>NUCLEOTIDE SEQUENCE</scope>
    <source>
        <tissue evidence="2">Leaf</tissue>
    </source>
</reference>
<feature type="region of interest" description="Disordered" evidence="1">
    <location>
        <begin position="16"/>
        <end position="53"/>
    </location>
</feature>
<evidence type="ECO:0000256" key="1">
    <source>
        <dbReference type="SAM" id="MobiDB-lite"/>
    </source>
</evidence>
<accession>A0A8T2WMT0</accession>
<feature type="compositionally biased region" description="Polar residues" evidence="1">
    <location>
        <begin position="42"/>
        <end position="53"/>
    </location>
</feature>
<feature type="compositionally biased region" description="Polar residues" evidence="1">
    <location>
        <begin position="16"/>
        <end position="34"/>
    </location>
</feature>
<proteinExistence type="predicted"/>
<comment type="caution">
    <text evidence="2">The sequence shown here is derived from an EMBL/GenBank/DDBJ whole genome shotgun (WGS) entry which is preliminary data.</text>
</comment>
<dbReference type="AlphaFoldDB" id="A0A8T2WMT0"/>
<sequence length="242" mass="27269">MNIDLFNACGCQGAFSSSNKRSPSDLNTTPSLNQLKKPFLGSQENTTTTTANYPNSFHRCFSDPCSKPVANQLALQSPLDSSKMVGTNAVSLSSQPALRRSVLDPSPNESCSRSSSFKWLKKMRDNMKEINQLWDEIIMPADEEPPCENHEEDDKGTELENINAIKLLYWPYLGVNFVFKDPNFEDPHVKNFDTLTSDSETDCEESVTVERTGECLIIHFKCSCGEGYQILLYGRNCYYKLM</sequence>
<evidence type="ECO:0000313" key="2">
    <source>
        <dbReference type="EMBL" id="KAH8481443.1"/>
    </source>
</evidence>
<dbReference type="Proteomes" id="UP000807159">
    <property type="component" value="Chromosome 18"/>
</dbReference>
<gene>
    <name evidence="2" type="ORF">H0E87_029063</name>
</gene>
<organism evidence="2 3">
    <name type="scientific">Populus deltoides</name>
    <name type="common">Eastern poplar</name>
    <name type="synonym">Eastern cottonwood</name>
    <dbReference type="NCBI Taxonomy" id="3696"/>
    <lineage>
        <taxon>Eukaryota</taxon>
        <taxon>Viridiplantae</taxon>
        <taxon>Streptophyta</taxon>
        <taxon>Embryophyta</taxon>
        <taxon>Tracheophyta</taxon>
        <taxon>Spermatophyta</taxon>
        <taxon>Magnoliopsida</taxon>
        <taxon>eudicotyledons</taxon>
        <taxon>Gunneridae</taxon>
        <taxon>Pentapetalae</taxon>
        <taxon>rosids</taxon>
        <taxon>fabids</taxon>
        <taxon>Malpighiales</taxon>
        <taxon>Salicaceae</taxon>
        <taxon>Saliceae</taxon>
        <taxon>Populus</taxon>
    </lineage>
</organism>
<name>A0A8T2WMT0_POPDE</name>
<dbReference type="EMBL" id="JACEGQ020000018">
    <property type="protein sequence ID" value="KAH8481443.1"/>
    <property type="molecule type" value="Genomic_DNA"/>
</dbReference>